<dbReference type="Pfam" id="PF13432">
    <property type="entry name" value="TPR_16"/>
    <property type="match status" value="1"/>
</dbReference>
<evidence type="ECO:0000313" key="4">
    <source>
        <dbReference type="EMBL" id="TPD61978.1"/>
    </source>
</evidence>
<dbReference type="Gene3D" id="1.25.40.10">
    <property type="entry name" value="Tetratricopeptide repeat domain"/>
    <property type="match status" value="1"/>
</dbReference>
<keyword evidence="1" id="KW-0132">Cell division</keyword>
<dbReference type="InterPro" id="IPR032519">
    <property type="entry name" value="YbgF_tri"/>
</dbReference>
<keyword evidence="1" id="KW-0131">Cell cycle</keyword>
<organism evidence="4 5">
    <name type="scientific">Emcibacter nanhaiensis</name>
    <dbReference type="NCBI Taxonomy" id="1505037"/>
    <lineage>
        <taxon>Bacteria</taxon>
        <taxon>Pseudomonadati</taxon>
        <taxon>Pseudomonadota</taxon>
        <taxon>Alphaproteobacteria</taxon>
        <taxon>Emcibacterales</taxon>
        <taxon>Emcibacteraceae</taxon>
        <taxon>Emcibacter</taxon>
    </lineage>
</organism>
<evidence type="ECO:0000313" key="5">
    <source>
        <dbReference type="Proteomes" id="UP000319148"/>
    </source>
</evidence>
<feature type="region of interest" description="Disordered" evidence="2">
    <location>
        <begin position="288"/>
        <end position="308"/>
    </location>
</feature>
<dbReference type="Gene3D" id="1.20.5.110">
    <property type="match status" value="1"/>
</dbReference>
<evidence type="ECO:0000259" key="3">
    <source>
        <dbReference type="Pfam" id="PF16331"/>
    </source>
</evidence>
<feature type="coiled-coil region" evidence="1">
    <location>
        <begin position="99"/>
        <end position="133"/>
    </location>
</feature>
<gene>
    <name evidence="4" type="primary">ybgF</name>
    <name evidence="1" type="synonym">cpoB</name>
    <name evidence="4" type="ORF">FIV46_07190</name>
</gene>
<comment type="subcellular location">
    <subcellularLocation>
        <location evidence="1">Periplasm</location>
    </subcellularLocation>
</comment>
<dbReference type="Pfam" id="PF13174">
    <property type="entry name" value="TPR_6"/>
    <property type="match status" value="1"/>
</dbReference>
<keyword evidence="5" id="KW-1185">Reference proteome</keyword>
<dbReference type="EMBL" id="VFIY01000005">
    <property type="protein sequence ID" value="TPD61978.1"/>
    <property type="molecule type" value="Genomic_DNA"/>
</dbReference>
<accession>A0A501PPA6</accession>
<comment type="function">
    <text evidence="1">Mediates coordination of peptidoglycan synthesis and outer membrane constriction during cell division.</text>
</comment>
<keyword evidence="1" id="KW-0574">Periplasm</keyword>
<dbReference type="InterPro" id="IPR011990">
    <property type="entry name" value="TPR-like_helical_dom_sf"/>
</dbReference>
<reference evidence="5" key="1">
    <citation type="submission" date="2019-06" db="EMBL/GenBank/DDBJ databases">
        <title>The complete genome of Emcibacter congregatus ZYLT.</title>
        <authorList>
            <person name="Zhao Z."/>
        </authorList>
    </citation>
    <scope>NUCLEOTIDE SEQUENCE [LARGE SCALE GENOMIC DNA]</scope>
    <source>
        <strain evidence="5">MCCC 1A06723</strain>
    </source>
</reference>
<dbReference type="AlphaFoldDB" id="A0A501PPA6"/>
<dbReference type="NCBIfam" id="TIGR02795">
    <property type="entry name" value="tol_pal_ybgF"/>
    <property type="match status" value="1"/>
</dbReference>
<dbReference type="SUPFAM" id="SSF48452">
    <property type="entry name" value="TPR-like"/>
    <property type="match status" value="1"/>
</dbReference>
<dbReference type="Pfam" id="PF16331">
    <property type="entry name" value="TolA_bind_tri"/>
    <property type="match status" value="1"/>
</dbReference>
<feature type="domain" description="YbgF trimerisation" evidence="3">
    <location>
        <begin position="98"/>
        <end position="153"/>
    </location>
</feature>
<dbReference type="HAMAP" id="MF_02066">
    <property type="entry name" value="CpoB"/>
    <property type="match status" value="1"/>
</dbReference>
<name>A0A501PPA6_9PROT</name>
<dbReference type="Proteomes" id="UP000319148">
    <property type="component" value="Unassembled WGS sequence"/>
</dbReference>
<protein>
    <recommendedName>
        <fullName evidence="1">Cell division coordinator CpoB</fullName>
    </recommendedName>
</protein>
<dbReference type="InterPro" id="IPR034706">
    <property type="entry name" value="CpoB"/>
</dbReference>
<dbReference type="GO" id="GO:0070206">
    <property type="term" value="P:protein trimerization"/>
    <property type="evidence" value="ECO:0007669"/>
    <property type="project" value="InterPro"/>
</dbReference>
<comment type="caution">
    <text evidence="4">The sequence shown here is derived from an EMBL/GenBank/DDBJ whole genome shotgun (WGS) entry which is preliminary data.</text>
</comment>
<evidence type="ECO:0000256" key="1">
    <source>
        <dbReference type="HAMAP-Rule" id="MF_02066"/>
    </source>
</evidence>
<evidence type="ECO:0000256" key="2">
    <source>
        <dbReference type="SAM" id="MobiDB-lite"/>
    </source>
</evidence>
<dbReference type="GO" id="GO:0043093">
    <property type="term" value="P:FtsZ-dependent cytokinesis"/>
    <property type="evidence" value="ECO:0007669"/>
    <property type="project" value="UniProtKB-UniRule"/>
</dbReference>
<feature type="region of interest" description="Disordered" evidence="2">
    <location>
        <begin position="150"/>
        <end position="176"/>
    </location>
</feature>
<proteinExistence type="inferred from homology"/>
<sequence>MVCAGIFVSSPQSGVPWEKRMITNLKKTSGIGLVSAILIAGAMIHSPVRAESLQKKVEILEKELRAVQRKVFQPGSYFDGGEASGGQAPATAAPSGPLLADMEARVSQIETQMRQLTGQVEETNYRLTQLANRLDTLVKDYEFRLSELEKGGAGGAPSVQTPAPVESGAPAVSADEPALPLGTEKQQYDYAYSLVTKGDYSRAERTLQAFLQQHPDHELAGNAKYWLGQTYYVRGMYTDATRTFLEGYKDYPESQKAPGFLLKIGMSLAAMGEKGDACEAFRELSARFPDSTENKTRRPAEEKKAGCQ</sequence>
<dbReference type="OrthoDB" id="7185608at2"/>
<keyword evidence="1" id="KW-0175">Coiled coil</keyword>
<dbReference type="InterPro" id="IPR019734">
    <property type="entry name" value="TPR_rpt"/>
</dbReference>
<comment type="similarity">
    <text evidence="1">Belongs to the CpoB family.</text>
</comment>
<keyword evidence="1" id="KW-0732">Signal</keyword>
<dbReference type="GO" id="GO:0030288">
    <property type="term" value="C:outer membrane-bounded periplasmic space"/>
    <property type="evidence" value="ECO:0007669"/>
    <property type="project" value="UniProtKB-UniRule"/>
</dbReference>
<dbReference type="InterPro" id="IPR014162">
    <property type="entry name" value="CpoB_C"/>
</dbReference>